<protein>
    <submittedName>
        <fullName evidence="2">Uncharacterized protein</fullName>
    </submittedName>
</protein>
<evidence type="ECO:0000313" key="2">
    <source>
        <dbReference type="EMBL" id="KAJ1523068.1"/>
    </source>
</evidence>
<keyword evidence="3" id="KW-1185">Reference proteome</keyword>
<proteinExistence type="predicted"/>
<gene>
    <name evidence="2" type="ORF">ONE63_002191</name>
</gene>
<dbReference type="Proteomes" id="UP001075354">
    <property type="component" value="Chromosome 11"/>
</dbReference>
<organism evidence="2 3">
    <name type="scientific">Megalurothrips usitatus</name>
    <name type="common">bean blossom thrips</name>
    <dbReference type="NCBI Taxonomy" id="439358"/>
    <lineage>
        <taxon>Eukaryota</taxon>
        <taxon>Metazoa</taxon>
        <taxon>Ecdysozoa</taxon>
        <taxon>Arthropoda</taxon>
        <taxon>Hexapoda</taxon>
        <taxon>Insecta</taxon>
        <taxon>Pterygota</taxon>
        <taxon>Neoptera</taxon>
        <taxon>Paraneoptera</taxon>
        <taxon>Thysanoptera</taxon>
        <taxon>Terebrantia</taxon>
        <taxon>Thripoidea</taxon>
        <taxon>Thripidae</taxon>
        <taxon>Megalurothrips</taxon>
    </lineage>
</organism>
<comment type="caution">
    <text evidence="2">The sequence shown here is derived from an EMBL/GenBank/DDBJ whole genome shotgun (WGS) entry which is preliminary data.</text>
</comment>
<sequence>MVLLSSDVSSRSRSTIAMDCSSVAAALVPHPMSKRGEPAGAGGNTVSSGVSANPLSSSWHHHKHEQQLMLLEKQKTKGESDSRGMSVSCGQCVGHACLSLEFVGCGVPLPGSDCRT</sequence>
<feature type="compositionally biased region" description="Polar residues" evidence="1">
    <location>
        <begin position="44"/>
        <end position="58"/>
    </location>
</feature>
<evidence type="ECO:0000256" key="1">
    <source>
        <dbReference type="SAM" id="MobiDB-lite"/>
    </source>
</evidence>
<reference evidence="2" key="1">
    <citation type="submission" date="2022-12" db="EMBL/GenBank/DDBJ databases">
        <title>Chromosome-level genome assembly of the bean flower thrips Megalurothrips usitatus.</title>
        <authorList>
            <person name="Ma L."/>
            <person name="Liu Q."/>
            <person name="Li H."/>
            <person name="Cai W."/>
        </authorList>
    </citation>
    <scope>NUCLEOTIDE SEQUENCE</scope>
    <source>
        <strain evidence="2">Cailab_2022a</strain>
    </source>
</reference>
<accession>A0AAV7XAQ7</accession>
<evidence type="ECO:0000313" key="3">
    <source>
        <dbReference type="Proteomes" id="UP001075354"/>
    </source>
</evidence>
<name>A0AAV7XAQ7_9NEOP</name>
<dbReference type="AlphaFoldDB" id="A0AAV7XAQ7"/>
<dbReference type="EMBL" id="JAPTSV010000011">
    <property type="protein sequence ID" value="KAJ1523068.1"/>
    <property type="molecule type" value="Genomic_DNA"/>
</dbReference>
<feature type="region of interest" description="Disordered" evidence="1">
    <location>
        <begin position="29"/>
        <end position="65"/>
    </location>
</feature>